<feature type="domain" description="Ferric siderophore reductase C-terminal" evidence="1">
    <location>
        <begin position="219"/>
        <end position="239"/>
    </location>
</feature>
<dbReference type="EMBL" id="PYMA01000005">
    <property type="protein sequence ID" value="PSW19846.1"/>
    <property type="molecule type" value="Genomic_DNA"/>
</dbReference>
<dbReference type="Pfam" id="PF11575">
    <property type="entry name" value="FhuF_C"/>
    <property type="match status" value="1"/>
</dbReference>
<dbReference type="RefSeq" id="WP_051902757.1">
    <property type="nucleotide sequence ID" value="NZ_JGVO01001632.1"/>
</dbReference>
<dbReference type="InterPro" id="IPR024726">
    <property type="entry name" value="FhuF_C"/>
</dbReference>
<keyword evidence="3" id="KW-1185">Reference proteome</keyword>
<evidence type="ECO:0000313" key="2">
    <source>
        <dbReference type="EMBL" id="PSW19846.1"/>
    </source>
</evidence>
<name>A0A2T3NU77_9GAMM</name>
<dbReference type="AlphaFoldDB" id="A0A2T3NU77"/>
<organism evidence="2 3">
    <name type="scientific">Photobacterium sanctipauli</name>
    <dbReference type="NCBI Taxonomy" id="1342794"/>
    <lineage>
        <taxon>Bacteria</taxon>
        <taxon>Pseudomonadati</taxon>
        <taxon>Pseudomonadota</taxon>
        <taxon>Gammaproteobacteria</taxon>
        <taxon>Vibrionales</taxon>
        <taxon>Vibrionaceae</taxon>
        <taxon>Photobacterium</taxon>
    </lineage>
</organism>
<sequence length="240" mass="27443">MAIAKYKQLFQYAEQISPSLKGRIGIADHQHISAAHGNPELLNALYQYWKEAHPEAGNPYWLTRSWTMLAWQPVYIAFIGVYAIRSIPPIYDIAQDYKEGLVAGYHLSGENWFSGTEEEMIKYACTQLAMLLDQLQSQFNQYNRLRPGLTKPLIADAILQALVHRQALLNMPSGNQADASTSYDLVYQAKLWLSHLDLPMRHLEGLSQSTETGEWQFKRLSCCMHYRRDDGSLCDNCPRS</sequence>
<accession>A0A2T3NU77</accession>
<evidence type="ECO:0000259" key="1">
    <source>
        <dbReference type="Pfam" id="PF11575"/>
    </source>
</evidence>
<evidence type="ECO:0000313" key="3">
    <source>
        <dbReference type="Proteomes" id="UP000241771"/>
    </source>
</evidence>
<dbReference type="Proteomes" id="UP000241771">
    <property type="component" value="Unassembled WGS sequence"/>
</dbReference>
<dbReference type="GO" id="GO:0051537">
    <property type="term" value="F:2 iron, 2 sulfur cluster binding"/>
    <property type="evidence" value="ECO:0007669"/>
    <property type="project" value="InterPro"/>
</dbReference>
<dbReference type="NCBIfam" id="TIGR03950">
    <property type="entry name" value="sidero_Fe_reduc"/>
    <property type="match status" value="1"/>
</dbReference>
<proteinExistence type="predicted"/>
<protein>
    <submittedName>
        <fullName evidence="2">Siderophore ferric iron reductase</fullName>
    </submittedName>
</protein>
<comment type="caution">
    <text evidence="2">The sequence shown here is derived from an EMBL/GenBank/DDBJ whole genome shotgun (WGS) entry which is preliminary data.</text>
</comment>
<dbReference type="OrthoDB" id="7942745at2"/>
<dbReference type="InterPro" id="IPR023998">
    <property type="entry name" value="FCR-like"/>
</dbReference>
<reference evidence="2 3" key="1">
    <citation type="submission" date="2018-01" db="EMBL/GenBank/DDBJ databases">
        <title>Whole genome sequencing of Histamine producing bacteria.</title>
        <authorList>
            <person name="Butler K."/>
        </authorList>
    </citation>
    <scope>NUCLEOTIDE SEQUENCE [LARGE SCALE GENOMIC DNA]</scope>
    <source>
        <strain evidence="2 3">DSM 100436</strain>
    </source>
</reference>
<gene>
    <name evidence="2" type="ORF">C9I98_10305</name>
</gene>